<keyword evidence="1" id="KW-1133">Transmembrane helix</keyword>
<keyword evidence="3" id="KW-1185">Reference proteome</keyword>
<dbReference type="AlphaFoldDB" id="A0A812RBC6"/>
<name>A0A812RBC6_9DINO</name>
<sequence>MEESTRRVGQWSWWPVVEIAGWASAGLLILIAVIVGVVLVVRRRQQSQEARAARALLGVSSRPGGELTPSTSVPSCVSSMSGDAMAALEINHQGNIPSLAKSPSVPCCVRFMYPIFTLLCCGLFVLADLLETARVNVDLLVSGAPHHSEWEWSGTMASLTLLKAAQDAWRADARATSIVLFFLNGIWPFLQTGVLLIVWFLPGCCLPPSTRGRFLRCFAAFGKCGLSFPWLVSIWAALCQLQWRGQQVSADFSMFLEKGFFLFLGAAILTNVLGYAADHYHYVSTRMALSSSPWTRSESGYSLPLKAYSKWRHWPTILCPLVAVATAGSAYITAFSVSLTGSKSPAVVNAEAEAKVHLKYIRSYSLLSFGLEFPDISEAEACSRLLQATFLITSLMAPLLLAGVLWCAWILPLQPKTQNALLKFGYALDAWVALDVFVAVVALAALDFGKITTYAEHDGAMLEACTWLETELSQKSCLGANVKLEKGFGLLAASAIALLIVPKVVLRACSKAAQQRDELIGRARASSALAAASLTI</sequence>
<feature type="transmembrane region" description="Helical" evidence="1">
    <location>
        <begin position="317"/>
        <end position="339"/>
    </location>
</feature>
<comment type="caution">
    <text evidence="2">The sequence shown here is derived from an EMBL/GenBank/DDBJ whole genome shotgun (WGS) entry which is preliminary data.</text>
</comment>
<feature type="transmembrane region" description="Helical" evidence="1">
    <location>
        <begin position="20"/>
        <end position="41"/>
    </location>
</feature>
<protein>
    <submittedName>
        <fullName evidence="2">Rfc1 protein</fullName>
    </submittedName>
</protein>
<keyword evidence="1" id="KW-0472">Membrane</keyword>
<feature type="transmembrane region" description="Helical" evidence="1">
    <location>
        <begin position="488"/>
        <end position="506"/>
    </location>
</feature>
<proteinExistence type="predicted"/>
<keyword evidence="1" id="KW-0812">Transmembrane</keyword>
<feature type="transmembrane region" description="Helical" evidence="1">
    <location>
        <begin position="111"/>
        <end position="130"/>
    </location>
</feature>
<feature type="transmembrane region" description="Helical" evidence="1">
    <location>
        <begin position="214"/>
        <end position="238"/>
    </location>
</feature>
<evidence type="ECO:0000313" key="2">
    <source>
        <dbReference type="EMBL" id="CAE7432274.1"/>
    </source>
</evidence>
<feature type="transmembrane region" description="Helical" evidence="1">
    <location>
        <begin position="390"/>
        <end position="412"/>
    </location>
</feature>
<accession>A0A812RBC6</accession>
<feature type="transmembrane region" description="Helical" evidence="1">
    <location>
        <begin position="258"/>
        <end position="277"/>
    </location>
</feature>
<feature type="transmembrane region" description="Helical" evidence="1">
    <location>
        <begin position="178"/>
        <end position="202"/>
    </location>
</feature>
<evidence type="ECO:0000313" key="3">
    <source>
        <dbReference type="Proteomes" id="UP000604046"/>
    </source>
</evidence>
<dbReference type="Proteomes" id="UP000604046">
    <property type="component" value="Unassembled WGS sequence"/>
</dbReference>
<dbReference type="OrthoDB" id="446168at2759"/>
<evidence type="ECO:0000256" key="1">
    <source>
        <dbReference type="SAM" id="Phobius"/>
    </source>
</evidence>
<organism evidence="2 3">
    <name type="scientific">Symbiodinium natans</name>
    <dbReference type="NCBI Taxonomy" id="878477"/>
    <lineage>
        <taxon>Eukaryota</taxon>
        <taxon>Sar</taxon>
        <taxon>Alveolata</taxon>
        <taxon>Dinophyceae</taxon>
        <taxon>Suessiales</taxon>
        <taxon>Symbiodiniaceae</taxon>
        <taxon>Symbiodinium</taxon>
    </lineage>
</organism>
<reference evidence="2" key="1">
    <citation type="submission" date="2021-02" db="EMBL/GenBank/DDBJ databases">
        <authorList>
            <person name="Dougan E. K."/>
            <person name="Rhodes N."/>
            <person name="Thang M."/>
            <person name="Chan C."/>
        </authorList>
    </citation>
    <scope>NUCLEOTIDE SEQUENCE</scope>
</reference>
<gene>
    <name evidence="2" type="primary">rfc1</name>
    <name evidence="2" type="ORF">SNAT2548_LOCUS23499</name>
</gene>
<dbReference type="PANTHER" id="PTHR34730:SF1">
    <property type="entry name" value="PARAQUAT-INDUCIBLE PROTEIN A"/>
    <property type="match status" value="1"/>
</dbReference>
<dbReference type="PANTHER" id="PTHR34730">
    <property type="entry name" value="UNNAMED PRODUCT"/>
    <property type="match status" value="1"/>
</dbReference>
<feature type="transmembrane region" description="Helical" evidence="1">
    <location>
        <begin position="424"/>
        <end position="446"/>
    </location>
</feature>
<dbReference type="EMBL" id="CAJNDS010002324">
    <property type="protein sequence ID" value="CAE7432274.1"/>
    <property type="molecule type" value="Genomic_DNA"/>
</dbReference>